<reference evidence="2 3" key="1">
    <citation type="submission" date="2024-08" db="EMBL/GenBank/DDBJ databases">
        <authorList>
            <person name="Lu H."/>
        </authorList>
    </citation>
    <scope>NUCLEOTIDE SEQUENCE [LARGE SCALE GENOMIC DNA]</scope>
    <source>
        <strain evidence="2 3">DXS20W</strain>
    </source>
</reference>
<dbReference type="Gene3D" id="3.30.70.1290">
    <property type="entry name" value="Transposase IS200-like"/>
    <property type="match status" value="1"/>
</dbReference>
<dbReference type="PANTHER" id="PTHR34322:SF2">
    <property type="entry name" value="TRANSPOSASE IS200-LIKE DOMAIN-CONTAINING PROTEIN"/>
    <property type="match status" value="1"/>
</dbReference>
<dbReference type="RefSeq" id="WP_394512843.1">
    <property type="nucleotide sequence ID" value="NZ_JBIGHX010000007.1"/>
</dbReference>
<dbReference type="SMART" id="SM01321">
    <property type="entry name" value="Y1_Tnp"/>
    <property type="match status" value="1"/>
</dbReference>
<dbReference type="PANTHER" id="PTHR34322">
    <property type="entry name" value="TRANSPOSASE, Y1_TNP DOMAIN-CONTAINING"/>
    <property type="match status" value="1"/>
</dbReference>
<dbReference type="InterPro" id="IPR002686">
    <property type="entry name" value="Transposase_17"/>
</dbReference>
<feature type="domain" description="Transposase IS200-like" evidence="1">
    <location>
        <begin position="9"/>
        <end position="125"/>
    </location>
</feature>
<gene>
    <name evidence="2" type="ORF">ACG04Q_19015</name>
</gene>
<name>A0ABW7GP09_9BURK</name>
<sequence>MARPARLEIAGAVYLIGAHCPSESGRPAFADDADRSEMCALLAQALHRFDAIALAYALMPDHYDLLLFTRRANLSALMRHINGVYTQHRQRRDGFSGPLFQGRFHAVLVDRERHLLDACRWVDLNPVREGLSHGAAEWPGSSFRALAGLEAAPAWLDVDGLHSHLLNKQAVTAAQHRLAGDRYARLVASEPGLQLWPGRLREQIFLGDADFARRMRAAAGAPKRVVRTPWAEWLRRAGGIREQALWLAHTEGGVAMTDLAAQQGLSVSRISRLIAAAEREAPRPDAPR</sequence>
<protein>
    <submittedName>
        <fullName evidence="2">Transposase</fullName>
    </submittedName>
</protein>
<evidence type="ECO:0000313" key="2">
    <source>
        <dbReference type="EMBL" id="MFG6463673.1"/>
    </source>
</evidence>
<evidence type="ECO:0000313" key="3">
    <source>
        <dbReference type="Proteomes" id="UP001606302"/>
    </source>
</evidence>
<evidence type="ECO:0000259" key="1">
    <source>
        <dbReference type="SMART" id="SM01321"/>
    </source>
</evidence>
<dbReference type="SUPFAM" id="SSF143422">
    <property type="entry name" value="Transposase IS200-like"/>
    <property type="match status" value="1"/>
</dbReference>
<dbReference type="EMBL" id="JBIGHX010000007">
    <property type="protein sequence ID" value="MFG6463673.1"/>
    <property type="molecule type" value="Genomic_DNA"/>
</dbReference>
<organism evidence="2 3">
    <name type="scientific">Pelomonas lactea</name>
    <dbReference type="NCBI Taxonomy" id="3299030"/>
    <lineage>
        <taxon>Bacteria</taxon>
        <taxon>Pseudomonadati</taxon>
        <taxon>Pseudomonadota</taxon>
        <taxon>Betaproteobacteria</taxon>
        <taxon>Burkholderiales</taxon>
        <taxon>Sphaerotilaceae</taxon>
        <taxon>Roseateles</taxon>
    </lineage>
</organism>
<accession>A0ABW7GP09</accession>
<dbReference type="Proteomes" id="UP001606302">
    <property type="component" value="Unassembled WGS sequence"/>
</dbReference>
<dbReference type="InterPro" id="IPR036515">
    <property type="entry name" value="Transposase_17_sf"/>
</dbReference>
<keyword evidence="3" id="KW-1185">Reference proteome</keyword>
<comment type="caution">
    <text evidence="2">The sequence shown here is derived from an EMBL/GenBank/DDBJ whole genome shotgun (WGS) entry which is preliminary data.</text>
</comment>
<proteinExistence type="predicted"/>